<feature type="domain" description="DUF6699" evidence="2">
    <location>
        <begin position="84"/>
        <end position="215"/>
    </location>
</feature>
<feature type="compositionally biased region" description="Basic and acidic residues" evidence="1">
    <location>
        <begin position="167"/>
        <end position="187"/>
    </location>
</feature>
<reference evidence="4" key="1">
    <citation type="submission" date="2014-04" db="EMBL/GenBank/DDBJ databases">
        <title>Evolutionary Origins and Diversification of the Mycorrhizal Mutualists.</title>
        <authorList>
            <consortium name="DOE Joint Genome Institute"/>
            <consortium name="Mycorrhizal Genomics Consortium"/>
            <person name="Kohler A."/>
            <person name="Kuo A."/>
            <person name="Nagy L.G."/>
            <person name="Floudas D."/>
            <person name="Copeland A."/>
            <person name="Barry K.W."/>
            <person name="Cichocki N."/>
            <person name="Veneault-Fourrey C."/>
            <person name="LaButti K."/>
            <person name="Lindquist E.A."/>
            <person name="Lipzen A."/>
            <person name="Lundell T."/>
            <person name="Morin E."/>
            <person name="Murat C."/>
            <person name="Riley R."/>
            <person name="Ohm R."/>
            <person name="Sun H."/>
            <person name="Tunlid A."/>
            <person name="Henrissat B."/>
            <person name="Grigoriev I.V."/>
            <person name="Hibbett D.S."/>
            <person name="Martin F."/>
        </authorList>
    </citation>
    <scope>NUCLEOTIDE SEQUENCE [LARGE SCALE GENOMIC DNA]</scope>
    <source>
        <strain evidence="4">FD-334 SS-4</strain>
    </source>
</reference>
<evidence type="ECO:0000256" key="1">
    <source>
        <dbReference type="SAM" id="MobiDB-lite"/>
    </source>
</evidence>
<dbReference type="OrthoDB" id="2783256at2759"/>
<dbReference type="OMA" id="VHWSEDI"/>
<evidence type="ECO:0000313" key="3">
    <source>
        <dbReference type="EMBL" id="KJA17949.1"/>
    </source>
</evidence>
<dbReference type="Proteomes" id="UP000054270">
    <property type="component" value="Unassembled WGS sequence"/>
</dbReference>
<evidence type="ECO:0000259" key="2">
    <source>
        <dbReference type="Pfam" id="PF20415"/>
    </source>
</evidence>
<proteinExistence type="predicted"/>
<feature type="region of interest" description="Disordered" evidence="1">
    <location>
        <begin position="161"/>
        <end position="187"/>
    </location>
</feature>
<name>A0A0D2NG40_HYPSF</name>
<evidence type="ECO:0000313" key="4">
    <source>
        <dbReference type="Proteomes" id="UP000054270"/>
    </source>
</evidence>
<dbReference type="InterPro" id="IPR046522">
    <property type="entry name" value="DUF6699"/>
</dbReference>
<dbReference type="AlphaFoldDB" id="A0A0D2NG40"/>
<dbReference type="EMBL" id="KN817596">
    <property type="protein sequence ID" value="KJA17949.1"/>
    <property type="molecule type" value="Genomic_DNA"/>
</dbReference>
<keyword evidence="4" id="KW-1185">Reference proteome</keyword>
<dbReference type="Pfam" id="PF20415">
    <property type="entry name" value="DUF6699"/>
    <property type="match status" value="1"/>
</dbReference>
<dbReference type="STRING" id="945553.A0A0D2NG40"/>
<gene>
    <name evidence="3" type="ORF">HYPSUDRAFT_45799</name>
</gene>
<sequence length="228" mass="25993">MPGILPKQVRFAYQNLFHSPPTPALSFSASSISSDSGPVTPPFQTHNLPVPYAAAYPPVKPIRRQTYTEPIRSHPLLRTAAPMTWDLVDHPSTARHNYKAISRRVLSEPATFPSTSFMRIDSSHLPWTVKVYASNGSFVSLEDVLDAVYHSLRKNITSQEFDSLPTSDDRRRATRAYEQRYRRQRSSQDYKMEKQGGMKRIDFLMGHTRFLGISNYSRRSGEWSLSVS</sequence>
<organism evidence="3 4">
    <name type="scientific">Hypholoma sublateritium (strain FD-334 SS-4)</name>
    <dbReference type="NCBI Taxonomy" id="945553"/>
    <lineage>
        <taxon>Eukaryota</taxon>
        <taxon>Fungi</taxon>
        <taxon>Dikarya</taxon>
        <taxon>Basidiomycota</taxon>
        <taxon>Agaricomycotina</taxon>
        <taxon>Agaricomycetes</taxon>
        <taxon>Agaricomycetidae</taxon>
        <taxon>Agaricales</taxon>
        <taxon>Agaricineae</taxon>
        <taxon>Strophariaceae</taxon>
        <taxon>Hypholoma</taxon>
    </lineage>
</organism>
<accession>A0A0D2NG40</accession>
<protein>
    <recommendedName>
        <fullName evidence="2">DUF6699 domain-containing protein</fullName>
    </recommendedName>
</protein>